<evidence type="ECO:0000256" key="2">
    <source>
        <dbReference type="SAM" id="Phobius"/>
    </source>
</evidence>
<keyword evidence="2" id="KW-1133">Transmembrane helix</keyword>
<evidence type="ECO:0008006" key="5">
    <source>
        <dbReference type="Google" id="ProtNLM"/>
    </source>
</evidence>
<comment type="caution">
    <text evidence="3">The sequence shown here is derived from an EMBL/GenBank/DDBJ whole genome shotgun (WGS) entry which is preliminary data.</text>
</comment>
<protein>
    <recommendedName>
        <fullName evidence="5">DUF4352 domain-containing protein</fullName>
    </recommendedName>
</protein>
<accession>A0ABP8J6S2</accession>
<feature type="region of interest" description="Disordered" evidence="1">
    <location>
        <begin position="42"/>
        <end position="79"/>
    </location>
</feature>
<evidence type="ECO:0000313" key="3">
    <source>
        <dbReference type="EMBL" id="GAA4386040.1"/>
    </source>
</evidence>
<gene>
    <name evidence="3" type="ORF">GCM10023147_08780</name>
</gene>
<feature type="compositionally biased region" description="Low complexity" evidence="1">
    <location>
        <begin position="43"/>
        <end position="73"/>
    </location>
</feature>
<feature type="transmembrane region" description="Helical" evidence="2">
    <location>
        <begin position="16"/>
        <end position="37"/>
    </location>
</feature>
<dbReference type="RefSeq" id="WP_344991407.1">
    <property type="nucleotide sequence ID" value="NZ_BAABFR010000008.1"/>
</dbReference>
<evidence type="ECO:0000256" key="1">
    <source>
        <dbReference type="SAM" id="MobiDB-lite"/>
    </source>
</evidence>
<organism evidence="3 4">
    <name type="scientific">Tsukamurella soli</name>
    <dbReference type="NCBI Taxonomy" id="644556"/>
    <lineage>
        <taxon>Bacteria</taxon>
        <taxon>Bacillati</taxon>
        <taxon>Actinomycetota</taxon>
        <taxon>Actinomycetes</taxon>
        <taxon>Mycobacteriales</taxon>
        <taxon>Tsukamurellaceae</taxon>
        <taxon>Tsukamurella</taxon>
    </lineage>
</organism>
<dbReference type="Proteomes" id="UP001500635">
    <property type="component" value="Unassembled WGS sequence"/>
</dbReference>
<sequence>MPVTDLAVRRRRRRTWLWVLIGLLVVFFGAGVLGNLLPSKAKPTGTSASTDAAPPTSSTAPSTSSTNSSTGSAHPRPDSVLRTAAAPASTAGRYGPAKAVTEADAATATVALNSITWEPQDCAGALPCLVVEVTIRGTGSKPFAYSESAVTAAYPDQDDSVHGGDPTVDYTAIGKMPPLRIGTVIPGRTVHGYVAVPLGSREPEYTVQVADPGDPTRVLASWDVRL</sequence>
<keyword evidence="2" id="KW-0812">Transmembrane</keyword>
<dbReference type="EMBL" id="BAABFR010000008">
    <property type="protein sequence ID" value="GAA4386040.1"/>
    <property type="molecule type" value="Genomic_DNA"/>
</dbReference>
<keyword evidence="2" id="KW-0472">Membrane</keyword>
<name>A0ABP8J6S2_9ACTN</name>
<evidence type="ECO:0000313" key="4">
    <source>
        <dbReference type="Proteomes" id="UP001500635"/>
    </source>
</evidence>
<reference evidence="4" key="1">
    <citation type="journal article" date="2019" name="Int. J. Syst. Evol. Microbiol.">
        <title>The Global Catalogue of Microorganisms (GCM) 10K type strain sequencing project: providing services to taxonomists for standard genome sequencing and annotation.</title>
        <authorList>
            <consortium name="The Broad Institute Genomics Platform"/>
            <consortium name="The Broad Institute Genome Sequencing Center for Infectious Disease"/>
            <person name="Wu L."/>
            <person name="Ma J."/>
        </authorList>
    </citation>
    <scope>NUCLEOTIDE SEQUENCE [LARGE SCALE GENOMIC DNA]</scope>
    <source>
        <strain evidence="4">JCM 17688</strain>
    </source>
</reference>
<proteinExistence type="predicted"/>
<keyword evidence="4" id="KW-1185">Reference proteome</keyword>